<name>A0A9D7LPN4_9RHOO</name>
<dbReference type="AlphaFoldDB" id="A0A9D7LPN4"/>
<comment type="caution">
    <text evidence="1">The sequence shown here is derived from an EMBL/GenBank/DDBJ whole genome shotgun (WGS) entry which is preliminary data.</text>
</comment>
<proteinExistence type="predicted"/>
<sequence>MHLTLLVPELIWPEPADQHALGNLAAPGLEWLLARARSERRDRRPFETALADSFGLTAPPFGALRLLGEGVEEARSGHWLCADPVHLRFHQERIVLADASAFDVDEDAAQGLVAALNAEFGDVGQFHAASAGRWYLRLNVAVDHPVEPISAVAGRRVDGELKGNALPLTRWLNEVQMFLHWPSAQ</sequence>
<evidence type="ECO:0000313" key="1">
    <source>
        <dbReference type="EMBL" id="MBK8891466.1"/>
    </source>
</evidence>
<gene>
    <name evidence="1" type="ORF">IPN75_14395</name>
</gene>
<accession>A0A9D7LPN4</accession>
<reference evidence="1" key="1">
    <citation type="submission" date="2020-10" db="EMBL/GenBank/DDBJ databases">
        <title>Connecting structure to function with the recovery of over 1000 high-quality activated sludge metagenome-assembled genomes encoding full-length rRNA genes using long-read sequencing.</title>
        <authorList>
            <person name="Singleton C.M."/>
            <person name="Petriglieri F."/>
            <person name="Kristensen J.M."/>
            <person name="Kirkegaard R.H."/>
            <person name="Michaelsen T.Y."/>
            <person name="Andersen M.H."/>
            <person name="Karst S.M."/>
            <person name="Dueholm M.S."/>
            <person name="Nielsen P.H."/>
            <person name="Albertsen M."/>
        </authorList>
    </citation>
    <scope>NUCLEOTIDE SEQUENCE</scope>
    <source>
        <strain evidence="1">OdNE_18-Q3-R46-58_BAT3C.305</strain>
    </source>
</reference>
<organism evidence="1 2">
    <name type="scientific">Candidatus Dechloromonas phosphorivorans</name>
    <dbReference type="NCBI Taxonomy" id="2899244"/>
    <lineage>
        <taxon>Bacteria</taxon>
        <taxon>Pseudomonadati</taxon>
        <taxon>Pseudomonadota</taxon>
        <taxon>Betaproteobacteria</taxon>
        <taxon>Rhodocyclales</taxon>
        <taxon>Azonexaceae</taxon>
        <taxon>Dechloromonas</taxon>
    </lineage>
</organism>
<protein>
    <submittedName>
        <fullName evidence="1">Uncharacterized protein</fullName>
    </submittedName>
</protein>
<dbReference type="Proteomes" id="UP000808146">
    <property type="component" value="Unassembled WGS sequence"/>
</dbReference>
<dbReference type="EMBL" id="JADKBR010000017">
    <property type="protein sequence ID" value="MBK8891466.1"/>
    <property type="molecule type" value="Genomic_DNA"/>
</dbReference>
<evidence type="ECO:0000313" key="2">
    <source>
        <dbReference type="Proteomes" id="UP000808146"/>
    </source>
</evidence>